<protein>
    <submittedName>
        <fullName evidence="1">Uncharacterized protein</fullName>
    </submittedName>
</protein>
<accession>A0A6C0HCJ0</accession>
<reference evidence="1" key="1">
    <citation type="journal article" date="2020" name="Nature">
        <title>Giant virus diversity and host interactions through global metagenomics.</title>
        <authorList>
            <person name="Schulz F."/>
            <person name="Roux S."/>
            <person name="Paez-Espino D."/>
            <person name="Jungbluth S."/>
            <person name="Walsh D.A."/>
            <person name="Denef V.J."/>
            <person name="McMahon K.D."/>
            <person name="Konstantinidis K.T."/>
            <person name="Eloe-Fadrosh E.A."/>
            <person name="Kyrpides N.C."/>
            <person name="Woyke T."/>
        </authorList>
    </citation>
    <scope>NUCLEOTIDE SEQUENCE</scope>
    <source>
        <strain evidence="1">GVMAG-M-3300023179-91</strain>
    </source>
</reference>
<organism evidence="1">
    <name type="scientific">viral metagenome</name>
    <dbReference type="NCBI Taxonomy" id="1070528"/>
    <lineage>
        <taxon>unclassified sequences</taxon>
        <taxon>metagenomes</taxon>
        <taxon>organismal metagenomes</taxon>
    </lineage>
</organism>
<dbReference type="AlphaFoldDB" id="A0A6C0HCJ0"/>
<proteinExistence type="predicted"/>
<dbReference type="EMBL" id="MN739929">
    <property type="protein sequence ID" value="QHT78087.1"/>
    <property type="molecule type" value="Genomic_DNA"/>
</dbReference>
<sequence>MSKNENRKYFSEKSYARLRFDISSFCILFYYHK</sequence>
<evidence type="ECO:0000313" key="1">
    <source>
        <dbReference type="EMBL" id="QHT78087.1"/>
    </source>
</evidence>
<name>A0A6C0HCJ0_9ZZZZ</name>